<feature type="coiled-coil region" evidence="1">
    <location>
        <begin position="17"/>
        <end position="58"/>
    </location>
</feature>
<accession>A0AAX2JCR9</accession>
<evidence type="ECO:0000313" key="2">
    <source>
        <dbReference type="EMBL" id="SQJ05653.1"/>
    </source>
</evidence>
<dbReference type="RefSeq" id="WP_005982087.1">
    <property type="nucleotide sequence ID" value="NZ_CABKNW010000005.1"/>
</dbReference>
<dbReference type="EMBL" id="LS483487">
    <property type="protein sequence ID" value="SQJ05653.1"/>
    <property type="molecule type" value="Genomic_DNA"/>
</dbReference>
<dbReference type="Proteomes" id="UP000249008">
    <property type="component" value="Chromosome 1"/>
</dbReference>
<dbReference type="AlphaFoldDB" id="A0AAX2JCR9"/>
<gene>
    <name evidence="2" type="ORF">NCTC12112_01933</name>
</gene>
<evidence type="ECO:0000256" key="1">
    <source>
        <dbReference type="SAM" id="Coils"/>
    </source>
</evidence>
<evidence type="ECO:0000313" key="3">
    <source>
        <dbReference type="Proteomes" id="UP000249008"/>
    </source>
</evidence>
<name>A0AAX2JCR9_9FUSO</name>
<organism evidence="2 3">
    <name type="scientific">Fusobacterium ulcerans</name>
    <dbReference type="NCBI Taxonomy" id="861"/>
    <lineage>
        <taxon>Bacteria</taxon>
        <taxon>Fusobacteriati</taxon>
        <taxon>Fusobacteriota</taxon>
        <taxon>Fusobacteriia</taxon>
        <taxon>Fusobacteriales</taxon>
        <taxon>Fusobacteriaceae</taxon>
        <taxon>Fusobacterium</taxon>
    </lineage>
</organism>
<reference evidence="2 3" key="1">
    <citation type="submission" date="2018-06" db="EMBL/GenBank/DDBJ databases">
        <authorList>
            <consortium name="Pathogen Informatics"/>
            <person name="Doyle S."/>
        </authorList>
    </citation>
    <scope>NUCLEOTIDE SEQUENCE [LARGE SCALE GENOMIC DNA]</scope>
    <source>
        <strain evidence="2 3">NCTC12112</strain>
    </source>
</reference>
<proteinExistence type="predicted"/>
<protein>
    <submittedName>
        <fullName evidence="2">Uncharacterized protein</fullName>
    </submittedName>
</protein>
<dbReference type="GeneID" id="78453235"/>
<dbReference type="KEGG" id="ful:C4N20_00320"/>
<sequence>MEKELKGVTLKIDTHSLHDTIEKLNELNEALKKAKSLIDELAKNKIFLELEVNDLLSADLQDKSL</sequence>
<keyword evidence="1" id="KW-0175">Coiled coil</keyword>